<dbReference type="AlphaFoldDB" id="A0A9J7AMS9"/>
<name>A0A9J7AMS9_9PROT</name>
<dbReference type="InterPro" id="IPR007420">
    <property type="entry name" value="DUF465"/>
</dbReference>
<proteinExistence type="predicted"/>
<dbReference type="RefSeq" id="WP_257767262.1">
    <property type="nucleotide sequence ID" value="NZ_CP102480.1"/>
</dbReference>
<accession>A0A9J7AMS9</accession>
<evidence type="ECO:0000313" key="3">
    <source>
        <dbReference type="Proteomes" id="UP001060336"/>
    </source>
</evidence>
<dbReference type="InterPro" id="IPR038444">
    <property type="entry name" value="DUF465_sf"/>
</dbReference>
<dbReference type="Proteomes" id="UP001060336">
    <property type="component" value="Chromosome"/>
</dbReference>
<organism evidence="2 3">
    <name type="scientific">Nisaea acidiphila</name>
    <dbReference type="NCBI Taxonomy" id="1862145"/>
    <lineage>
        <taxon>Bacteria</taxon>
        <taxon>Pseudomonadati</taxon>
        <taxon>Pseudomonadota</taxon>
        <taxon>Alphaproteobacteria</taxon>
        <taxon>Rhodospirillales</taxon>
        <taxon>Thalassobaculaceae</taxon>
        <taxon>Nisaea</taxon>
    </lineage>
</organism>
<protein>
    <submittedName>
        <fullName evidence="2">DUF465 domain-containing protein</fullName>
    </submittedName>
</protein>
<dbReference type="Gene3D" id="6.10.280.50">
    <property type="match status" value="1"/>
</dbReference>
<gene>
    <name evidence="2" type="ORF">NUH88_15260</name>
</gene>
<keyword evidence="3" id="KW-1185">Reference proteome</keyword>
<dbReference type="KEGG" id="naci:NUH88_15260"/>
<dbReference type="Pfam" id="PF04325">
    <property type="entry name" value="DUF465"/>
    <property type="match status" value="1"/>
</dbReference>
<evidence type="ECO:0000313" key="2">
    <source>
        <dbReference type="EMBL" id="UUX48760.1"/>
    </source>
</evidence>
<evidence type="ECO:0000256" key="1">
    <source>
        <dbReference type="SAM" id="MobiDB-lite"/>
    </source>
</evidence>
<dbReference type="EMBL" id="CP102480">
    <property type="protein sequence ID" value="UUX48760.1"/>
    <property type="molecule type" value="Genomic_DNA"/>
</dbReference>
<feature type="region of interest" description="Disordered" evidence="1">
    <location>
        <begin position="1"/>
        <end position="27"/>
    </location>
</feature>
<reference evidence="2" key="1">
    <citation type="submission" date="2022-08" db="EMBL/GenBank/DDBJ databases">
        <title>Nisaea acidiphila sp. nov., isolated from a marine algal debris and emended description of the genus Nisaea Urios et al. 2008.</title>
        <authorList>
            <person name="Kwon K."/>
        </authorList>
    </citation>
    <scope>NUCLEOTIDE SEQUENCE</scope>
    <source>
        <strain evidence="2">MEBiC11861</strain>
    </source>
</reference>
<sequence length="54" mass="6306">MAEAERIESLKERHASLERNLEVERTRPMPDSSVIAEIKRMKLAIKDEMSNLRP</sequence>